<name>A0A1Q9F276_SYMMI</name>
<proteinExistence type="predicted"/>
<evidence type="ECO:0000256" key="1">
    <source>
        <dbReference type="SAM" id="MobiDB-lite"/>
    </source>
</evidence>
<gene>
    <name evidence="2" type="ORF">AK812_SmicGene2208</name>
</gene>
<dbReference type="OrthoDB" id="428846at2759"/>
<dbReference type="Proteomes" id="UP000186817">
    <property type="component" value="Unassembled WGS sequence"/>
</dbReference>
<keyword evidence="3" id="KW-1185">Reference proteome</keyword>
<dbReference type="EMBL" id="LSRX01000024">
    <property type="protein sequence ID" value="OLQ13712.1"/>
    <property type="molecule type" value="Genomic_DNA"/>
</dbReference>
<protein>
    <submittedName>
        <fullName evidence="2">Uncharacterized protein</fullName>
    </submittedName>
</protein>
<comment type="caution">
    <text evidence="2">The sequence shown here is derived from an EMBL/GenBank/DDBJ whole genome shotgun (WGS) entry which is preliminary data.</text>
</comment>
<feature type="region of interest" description="Disordered" evidence="1">
    <location>
        <begin position="31"/>
        <end position="54"/>
    </location>
</feature>
<dbReference type="AlphaFoldDB" id="A0A1Q9F276"/>
<evidence type="ECO:0000313" key="3">
    <source>
        <dbReference type="Proteomes" id="UP000186817"/>
    </source>
</evidence>
<reference evidence="2 3" key="1">
    <citation type="submission" date="2016-02" db="EMBL/GenBank/DDBJ databases">
        <title>Genome analysis of coral dinoflagellate symbionts highlights evolutionary adaptations to a symbiotic lifestyle.</title>
        <authorList>
            <person name="Aranda M."/>
            <person name="Li Y."/>
            <person name="Liew Y.J."/>
            <person name="Baumgarten S."/>
            <person name="Simakov O."/>
            <person name="Wilson M."/>
            <person name="Piel J."/>
            <person name="Ashoor H."/>
            <person name="Bougouffa S."/>
            <person name="Bajic V.B."/>
            <person name="Ryu T."/>
            <person name="Ravasi T."/>
            <person name="Bayer T."/>
            <person name="Micklem G."/>
            <person name="Kim H."/>
            <person name="Bhak J."/>
            <person name="Lajeunesse T.C."/>
            <person name="Voolstra C.R."/>
        </authorList>
    </citation>
    <scope>NUCLEOTIDE SEQUENCE [LARGE SCALE GENOMIC DNA]</scope>
    <source>
        <strain evidence="2 3">CCMP2467</strain>
    </source>
</reference>
<organism evidence="2 3">
    <name type="scientific">Symbiodinium microadriaticum</name>
    <name type="common">Dinoflagellate</name>
    <name type="synonym">Zooxanthella microadriatica</name>
    <dbReference type="NCBI Taxonomy" id="2951"/>
    <lineage>
        <taxon>Eukaryota</taxon>
        <taxon>Sar</taxon>
        <taxon>Alveolata</taxon>
        <taxon>Dinophyceae</taxon>
        <taxon>Suessiales</taxon>
        <taxon>Symbiodiniaceae</taxon>
        <taxon>Symbiodinium</taxon>
    </lineage>
</organism>
<evidence type="ECO:0000313" key="2">
    <source>
        <dbReference type="EMBL" id="OLQ13712.1"/>
    </source>
</evidence>
<accession>A0A1Q9F276</accession>
<sequence length="125" mass="13733">MAPSRSPAARRLRTRGTAGIDDIFLSPLTTEEKRGAVDEASSSSVDMEEHRADSLQHVSGDIEDYSQLDVSSSDFADGGSSEFAFMPAYVQEQLKQEDLRRCSVPFYHSKQLSFLASRPAGEMLA</sequence>